<dbReference type="GO" id="GO:0008859">
    <property type="term" value="F:exoribonuclease II activity"/>
    <property type="evidence" value="ECO:0007669"/>
    <property type="project" value="UniProtKB-EC"/>
</dbReference>
<dbReference type="GO" id="GO:0003723">
    <property type="term" value="F:RNA binding"/>
    <property type="evidence" value="ECO:0007669"/>
    <property type="project" value="InterPro"/>
</dbReference>
<dbReference type="PANTHER" id="PTHR23355">
    <property type="entry name" value="RIBONUCLEASE"/>
    <property type="match status" value="1"/>
</dbReference>
<keyword evidence="2" id="KW-0378">Hydrolase</keyword>
<dbReference type="InterPro" id="IPR040596">
    <property type="entry name" value="RNase_II_C_S1"/>
</dbReference>
<dbReference type="OrthoDB" id="9764149at2"/>
<organism evidence="2 3">
    <name type="scientific">Nitrospira lenta</name>
    <dbReference type="NCBI Taxonomy" id="1436998"/>
    <lineage>
        <taxon>Bacteria</taxon>
        <taxon>Pseudomonadati</taxon>
        <taxon>Nitrospirota</taxon>
        <taxon>Nitrospiria</taxon>
        <taxon>Nitrospirales</taxon>
        <taxon>Nitrospiraceae</taxon>
        <taxon>Nitrospira</taxon>
    </lineage>
</organism>
<sequence>MTSHRSDLKSIARRAMIERDLLPDFSAAVMAELSRIQTPATDQSSSLRDLRELLWASIDNDDSRDLDQLTVAKLQPNRSVNILVAIADVDALVTKDSALDAHARHNTTSVYTCGDLFPMLPEKLSTDLTSLGEGQDRLALVIEFVVSEDGTVLSSTLYRAVVHNHAKLAYHAVAAWLSGTGPAPERVTDVPGLDAQLRLQDQVAQRLRARRHQQGALSLETIEPHAVFDGETLTALTVEEKNRAKELIEDFMIAANQATASYLKSKGIPSFRRILRSPERWQRIIEVAARWGESLPGEPNAQALEAFLVKRRQADPLRFPDLSLAIVKLIGRGEYVLDHSTDDAPEHFGLAVKGYTHSTAPNRRFPDLITQRLVKAALVGAPAPYRPDELEFLAGHCTEKEDDAERVERQLRKSAAALLLEPMVGQRFDAIVTGASNKGTWVRLLDPPVEGKLTTGANGLDVGDTLHVQLVSTNVERGYIDFSRVGM</sequence>
<dbReference type="InParanoid" id="A0A330L5C1"/>
<keyword evidence="3" id="KW-1185">Reference proteome</keyword>
<dbReference type="FunCoup" id="A0A330L5C1">
    <property type="interactions" value="464"/>
</dbReference>
<dbReference type="EMBL" id="OUNR01000002">
    <property type="protein sequence ID" value="SPP64160.1"/>
    <property type="molecule type" value="Genomic_DNA"/>
</dbReference>
<accession>A0A330L5C1</accession>
<dbReference type="Pfam" id="PF18614">
    <property type="entry name" value="RNase_II_C_S1"/>
    <property type="match status" value="1"/>
</dbReference>
<proteinExistence type="predicted"/>
<dbReference type="EC" id="3.1.13.1" evidence="2"/>
<dbReference type="InterPro" id="IPR012340">
    <property type="entry name" value="NA-bd_OB-fold"/>
</dbReference>
<dbReference type="SUPFAM" id="SSF50249">
    <property type="entry name" value="Nucleic acid-binding proteins"/>
    <property type="match status" value="1"/>
</dbReference>
<gene>
    <name evidence="2" type="primary">rnb</name>
    <name evidence="2" type="ORF">NITLEN_100030</name>
</gene>
<dbReference type="PANTHER" id="PTHR23355:SF37">
    <property type="entry name" value="EXORIBONUCLEASE 2"/>
    <property type="match status" value="1"/>
</dbReference>
<evidence type="ECO:0000313" key="2">
    <source>
        <dbReference type="EMBL" id="SPP64160.1"/>
    </source>
</evidence>
<dbReference type="InterPro" id="IPR001900">
    <property type="entry name" value="RNase_II/R"/>
</dbReference>
<dbReference type="AlphaFoldDB" id="A0A330L5C1"/>
<feature type="domain" description="RNB" evidence="1">
    <location>
        <begin position="47"/>
        <end position="380"/>
    </location>
</feature>
<dbReference type="Proteomes" id="UP000248168">
    <property type="component" value="Unassembled WGS sequence"/>
</dbReference>
<dbReference type="Pfam" id="PF00773">
    <property type="entry name" value="RNB"/>
    <property type="match status" value="1"/>
</dbReference>
<dbReference type="SMART" id="SM00955">
    <property type="entry name" value="RNB"/>
    <property type="match status" value="1"/>
</dbReference>
<dbReference type="GO" id="GO:0006402">
    <property type="term" value="P:mRNA catabolic process"/>
    <property type="evidence" value="ECO:0007669"/>
    <property type="project" value="TreeGrafter"/>
</dbReference>
<evidence type="ECO:0000259" key="1">
    <source>
        <dbReference type="SMART" id="SM00955"/>
    </source>
</evidence>
<evidence type="ECO:0000313" key="3">
    <source>
        <dbReference type="Proteomes" id="UP000248168"/>
    </source>
</evidence>
<protein>
    <submittedName>
        <fullName evidence="2">Putative exoribonuclease II</fullName>
        <ecNumber evidence="2">3.1.13.1</ecNumber>
    </submittedName>
</protein>
<reference evidence="3" key="1">
    <citation type="submission" date="2018-04" db="EMBL/GenBank/DDBJ databases">
        <authorList>
            <person name="Lucker S."/>
            <person name="Sakoula D."/>
        </authorList>
    </citation>
    <scope>NUCLEOTIDE SEQUENCE [LARGE SCALE GENOMIC DNA]</scope>
</reference>
<name>A0A330L5C1_9BACT</name>
<dbReference type="InterPro" id="IPR050180">
    <property type="entry name" value="RNR_Ribonuclease"/>
</dbReference>
<dbReference type="GO" id="GO:0005829">
    <property type="term" value="C:cytosol"/>
    <property type="evidence" value="ECO:0007669"/>
    <property type="project" value="TreeGrafter"/>
</dbReference>
<dbReference type="RefSeq" id="WP_121988591.1">
    <property type="nucleotide sequence ID" value="NZ_OUNR01000002.1"/>
</dbReference>